<dbReference type="Pfam" id="PF12697">
    <property type="entry name" value="Abhydrolase_6"/>
    <property type="match status" value="1"/>
</dbReference>
<sequence>MSRKCCCISTVLILILIVIPFLAIFVGFPLLFMLSIDVQRFFLFEPVEEPQDRFNLDAVEYGARNMYVTVNSVENITLGIWHFLPKPLYNDSIENLSFNYSDLLANSDYPVLFHCHGNGGNRLYHLEIYMKLTRYFHVFAFDYRSYGDSTPGTLSEEGLVQDTVALYKWLRNNTKADIYVWGHSMGTAVAAHTVDRLKQDGLVPMGLVLESPYTTLREEALRYPLARLLTWMPWFNVTMLKPIWNNGFRFETEVHVLNVDCPIMILHSKDDDIIPYDLAVKLYDTAMANRNSTYQGPVRLHLFPAELGYKHWAIYKSPLLPQYIKDHMNDALEYKNKSVRST</sequence>
<feature type="domain" description="AB hydrolase-1" evidence="2">
    <location>
        <begin position="114"/>
        <end position="233"/>
    </location>
</feature>
<dbReference type="InterPro" id="IPR029058">
    <property type="entry name" value="AB_hydrolase_fold"/>
</dbReference>
<keyword evidence="1" id="KW-1133">Transmembrane helix</keyword>
<dbReference type="Proteomes" id="UP001353858">
    <property type="component" value="Unassembled WGS sequence"/>
</dbReference>
<name>A0AAN7P1M9_9COLE</name>
<dbReference type="PANTHER" id="PTHR12277">
    <property type="entry name" value="ALPHA/BETA HYDROLASE DOMAIN-CONTAINING PROTEIN"/>
    <property type="match status" value="1"/>
</dbReference>
<dbReference type="AlphaFoldDB" id="A0AAN7P1M9"/>
<feature type="transmembrane region" description="Helical" evidence="1">
    <location>
        <begin position="12"/>
        <end position="34"/>
    </location>
</feature>
<dbReference type="GO" id="GO:0006660">
    <property type="term" value="P:phosphatidylserine catabolic process"/>
    <property type="evidence" value="ECO:0007669"/>
    <property type="project" value="TreeGrafter"/>
</dbReference>
<dbReference type="PANTHER" id="PTHR12277:SF194">
    <property type="entry name" value="FI04476P"/>
    <property type="match status" value="1"/>
</dbReference>
<evidence type="ECO:0000313" key="4">
    <source>
        <dbReference type="Proteomes" id="UP001353858"/>
    </source>
</evidence>
<dbReference type="EMBL" id="JARPUR010000007">
    <property type="protein sequence ID" value="KAK4873293.1"/>
    <property type="molecule type" value="Genomic_DNA"/>
</dbReference>
<gene>
    <name evidence="3" type="ORF">RN001_015322</name>
</gene>
<keyword evidence="1" id="KW-0472">Membrane</keyword>
<dbReference type="InterPro" id="IPR000073">
    <property type="entry name" value="AB_hydrolase_1"/>
</dbReference>
<accession>A0AAN7P1M9</accession>
<dbReference type="GO" id="GO:0005789">
    <property type="term" value="C:endoplasmic reticulum membrane"/>
    <property type="evidence" value="ECO:0007669"/>
    <property type="project" value="TreeGrafter"/>
</dbReference>
<keyword evidence="4" id="KW-1185">Reference proteome</keyword>
<dbReference type="GO" id="GO:0004622">
    <property type="term" value="F:phosphatidylcholine lysophospholipase activity"/>
    <property type="evidence" value="ECO:0007669"/>
    <property type="project" value="TreeGrafter"/>
</dbReference>
<keyword evidence="1" id="KW-0812">Transmembrane</keyword>
<evidence type="ECO:0000256" key="1">
    <source>
        <dbReference type="SAM" id="Phobius"/>
    </source>
</evidence>
<evidence type="ECO:0000259" key="2">
    <source>
        <dbReference type="Pfam" id="PF12697"/>
    </source>
</evidence>
<dbReference type="GO" id="GO:0052651">
    <property type="term" value="P:monoacylglycerol catabolic process"/>
    <property type="evidence" value="ECO:0007669"/>
    <property type="project" value="TreeGrafter"/>
</dbReference>
<organism evidence="3 4">
    <name type="scientific">Aquatica leii</name>
    <dbReference type="NCBI Taxonomy" id="1421715"/>
    <lineage>
        <taxon>Eukaryota</taxon>
        <taxon>Metazoa</taxon>
        <taxon>Ecdysozoa</taxon>
        <taxon>Arthropoda</taxon>
        <taxon>Hexapoda</taxon>
        <taxon>Insecta</taxon>
        <taxon>Pterygota</taxon>
        <taxon>Neoptera</taxon>
        <taxon>Endopterygota</taxon>
        <taxon>Coleoptera</taxon>
        <taxon>Polyphaga</taxon>
        <taxon>Elateriformia</taxon>
        <taxon>Elateroidea</taxon>
        <taxon>Lampyridae</taxon>
        <taxon>Luciolinae</taxon>
        <taxon>Aquatica</taxon>
    </lineage>
</organism>
<evidence type="ECO:0000313" key="3">
    <source>
        <dbReference type="EMBL" id="KAK4873293.1"/>
    </source>
</evidence>
<protein>
    <recommendedName>
        <fullName evidence="2">AB hydrolase-1 domain-containing protein</fullName>
    </recommendedName>
</protein>
<dbReference type="GO" id="GO:0047372">
    <property type="term" value="F:monoacylglycerol lipase activity"/>
    <property type="evidence" value="ECO:0007669"/>
    <property type="project" value="TreeGrafter"/>
</dbReference>
<comment type="caution">
    <text evidence="3">The sequence shown here is derived from an EMBL/GenBank/DDBJ whole genome shotgun (WGS) entry which is preliminary data.</text>
</comment>
<dbReference type="SUPFAM" id="SSF53474">
    <property type="entry name" value="alpha/beta-Hydrolases"/>
    <property type="match status" value="1"/>
</dbReference>
<dbReference type="Gene3D" id="3.40.50.1820">
    <property type="entry name" value="alpha/beta hydrolase"/>
    <property type="match status" value="1"/>
</dbReference>
<reference evidence="4" key="1">
    <citation type="submission" date="2023-01" db="EMBL/GenBank/DDBJ databases">
        <title>Key to firefly adult light organ development and bioluminescence: homeobox transcription factors regulate luciferase expression and transportation to peroxisome.</title>
        <authorList>
            <person name="Fu X."/>
        </authorList>
    </citation>
    <scope>NUCLEOTIDE SEQUENCE [LARGE SCALE GENOMIC DNA]</scope>
</reference>
<proteinExistence type="predicted"/>